<dbReference type="Pfam" id="PF17871">
    <property type="entry name" value="AAA_lid_9"/>
    <property type="match status" value="1"/>
</dbReference>
<comment type="caution">
    <text evidence="8">The sequence shown here is derived from an EMBL/GenBank/DDBJ whole genome shotgun (WGS) entry which is preliminary data.</text>
</comment>
<keyword evidence="9" id="KW-1185">Reference proteome</keyword>
<feature type="domain" description="Clp ATPase C-terminal" evidence="7">
    <location>
        <begin position="748"/>
        <end position="840"/>
    </location>
</feature>
<dbReference type="InterPro" id="IPR036628">
    <property type="entry name" value="Clp_N_dom_sf"/>
</dbReference>
<accession>A0ABX2W7H3</accession>
<dbReference type="SUPFAM" id="SSF81923">
    <property type="entry name" value="Double Clp-N motif"/>
    <property type="match status" value="1"/>
</dbReference>
<dbReference type="InterPro" id="IPR003959">
    <property type="entry name" value="ATPase_AAA_core"/>
</dbReference>
<dbReference type="CDD" id="cd00009">
    <property type="entry name" value="AAA"/>
    <property type="match status" value="1"/>
</dbReference>
<feature type="domain" description="AAA+ ATPase" evidence="6">
    <location>
        <begin position="578"/>
        <end position="721"/>
    </location>
</feature>
<dbReference type="NCBIfam" id="TIGR03345">
    <property type="entry name" value="VI_ClpV1"/>
    <property type="match status" value="1"/>
</dbReference>
<keyword evidence="5" id="KW-0143">Chaperone</keyword>
<dbReference type="Gene3D" id="1.10.8.60">
    <property type="match status" value="1"/>
</dbReference>
<dbReference type="PANTHER" id="PTHR11638:SF184">
    <property type="entry name" value="ATPASE WITH CHAPERONE ACTIVITY"/>
    <property type="match status" value="1"/>
</dbReference>
<dbReference type="InterPro" id="IPR050130">
    <property type="entry name" value="ClpA_ClpB"/>
</dbReference>
<evidence type="ECO:0000259" key="6">
    <source>
        <dbReference type="SMART" id="SM00382"/>
    </source>
</evidence>
<evidence type="ECO:0000313" key="9">
    <source>
        <dbReference type="Proteomes" id="UP000078407"/>
    </source>
</evidence>
<dbReference type="InterPro" id="IPR019489">
    <property type="entry name" value="Clp_ATPase_C"/>
</dbReference>
<reference evidence="8 9" key="1">
    <citation type="submission" date="2016-04" db="EMBL/GenBank/DDBJ databases">
        <title>ATOL: Assembling a taxonomically balanced genome-scale reconstruction of the evolutionary history of the Enterobacteriaceae.</title>
        <authorList>
            <person name="Plunkett G.III."/>
            <person name="Neeno-Eckwall E.C."/>
            <person name="Glasner J.D."/>
            <person name="Perna N.T."/>
        </authorList>
    </citation>
    <scope>NUCLEOTIDE SEQUENCE [LARGE SCALE GENOMIC DNA]</scope>
    <source>
        <strain evidence="8 9">ATCC 51602</strain>
    </source>
</reference>
<dbReference type="InterPro" id="IPR027417">
    <property type="entry name" value="P-loop_NTPase"/>
</dbReference>
<name>A0ABX2W7H3_9ENTR</name>
<dbReference type="Gene3D" id="3.40.50.300">
    <property type="entry name" value="P-loop containing nucleotide triphosphate hydrolases"/>
    <property type="match status" value="3"/>
</dbReference>
<evidence type="ECO:0000313" key="8">
    <source>
        <dbReference type="EMBL" id="OAT26835.1"/>
    </source>
</evidence>
<feature type="domain" description="AAA+ ATPase" evidence="6">
    <location>
        <begin position="210"/>
        <end position="355"/>
    </location>
</feature>
<dbReference type="InterPro" id="IPR001270">
    <property type="entry name" value="ClpA/B"/>
</dbReference>
<dbReference type="GO" id="GO:0017111">
    <property type="term" value="F:ribonucleoside triphosphate phosphatase activity"/>
    <property type="evidence" value="ECO:0007669"/>
    <property type="project" value="UniProtKB-EC"/>
</dbReference>
<dbReference type="Pfam" id="PF00004">
    <property type="entry name" value="AAA"/>
    <property type="match status" value="1"/>
</dbReference>
<dbReference type="Gene3D" id="1.10.1780.10">
    <property type="entry name" value="Clp, N-terminal domain"/>
    <property type="match status" value="1"/>
</dbReference>
<keyword evidence="8" id="KW-0378">Hydrolase</keyword>
<dbReference type="Proteomes" id="UP000078407">
    <property type="component" value="Unassembled WGS sequence"/>
</dbReference>
<dbReference type="PROSITE" id="PS00870">
    <property type="entry name" value="CLPAB_1"/>
    <property type="match status" value="1"/>
</dbReference>
<dbReference type="InterPro" id="IPR017729">
    <property type="entry name" value="ATPase_T6SS_ClpV1"/>
</dbReference>
<dbReference type="PANTHER" id="PTHR11638">
    <property type="entry name" value="ATP-DEPENDENT CLP PROTEASE"/>
    <property type="match status" value="1"/>
</dbReference>
<dbReference type="SMART" id="SM00382">
    <property type="entry name" value="AAA"/>
    <property type="match status" value="2"/>
</dbReference>
<keyword evidence="3" id="KW-0547">Nucleotide-binding</keyword>
<dbReference type="Pfam" id="PF10431">
    <property type="entry name" value="ClpB_D2-small"/>
    <property type="match status" value="1"/>
</dbReference>
<dbReference type="Pfam" id="PF07724">
    <property type="entry name" value="AAA_2"/>
    <property type="match status" value="1"/>
</dbReference>
<dbReference type="PRINTS" id="PR00300">
    <property type="entry name" value="CLPPROTEASEA"/>
</dbReference>
<protein>
    <submittedName>
        <fullName evidence="8">ClpB family protein</fullName>
        <ecNumber evidence="8">3.6.1.15</ecNumber>
    </submittedName>
</protein>
<dbReference type="InterPro" id="IPR003593">
    <property type="entry name" value="AAA+_ATPase"/>
</dbReference>
<dbReference type="CDD" id="cd19499">
    <property type="entry name" value="RecA-like_ClpB_Hsp104-like"/>
    <property type="match status" value="1"/>
</dbReference>
<dbReference type="InterPro" id="IPR041546">
    <property type="entry name" value="ClpA/ClpB_AAA_lid"/>
</dbReference>
<dbReference type="EC" id="3.6.1.15" evidence="8"/>
<dbReference type="InterPro" id="IPR018368">
    <property type="entry name" value="ClpA/B_CS1"/>
</dbReference>
<evidence type="ECO:0000256" key="5">
    <source>
        <dbReference type="ARBA" id="ARBA00023186"/>
    </source>
</evidence>
<dbReference type="InterPro" id="IPR004176">
    <property type="entry name" value="Clp_R_N"/>
</dbReference>
<organism evidence="8 9">
    <name type="scientific">Buttiauxella ferragutiae ATCC 51602</name>
    <dbReference type="NCBI Taxonomy" id="1354252"/>
    <lineage>
        <taxon>Bacteria</taxon>
        <taxon>Pseudomonadati</taxon>
        <taxon>Pseudomonadota</taxon>
        <taxon>Gammaproteobacteria</taxon>
        <taxon>Enterobacterales</taxon>
        <taxon>Enterobacteriaceae</taxon>
        <taxon>Buttiauxella</taxon>
    </lineage>
</organism>
<proteinExistence type="inferred from homology"/>
<gene>
    <name evidence="8" type="ORF">M976_02610</name>
</gene>
<keyword evidence="2" id="KW-0677">Repeat</keyword>
<evidence type="ECO:0000256" key="3">
    <source>
        <dbReference type="ARBA" id="ARBA00022741"/>
    </source>
</evidence>
<keyword evidence="4" id="KW-0067">ATP-binding</keyword>
<evidence type="ECO:0000256" key="1">
    <source>
        <dbReference type="ARBA" id="ARBA00008675"/>
    </source>
</evidence>
<dbReference type="SUPFAM" id="SSF52540">
    <property type="entry name" value="P-loop containing nucleoside triphosphate hydrolases"/>
    <property type="match status" value="2"/>
</dbReference>
<evidence type="ECO:0000256" key="2">
    <source>
        <dbReference type="ARBA" id="ARBA00022737"/>
    </source>
</evidence>
<dbReference type="EMBL" id="LXEQ01000044">
    <property type="protein sequence ID" value="OAT26835.1"/>
    <property type="molecule type" value="Genomic_DNA"/>
</dbReference>
<comment type="similarity">
    <text evidence="1">Belongs to the ClpA/ClpB family.</text>
</comment>
<dbReference type="SMART" id="SM01086">
    <property type="entry name" value="ClpB_D2-small"/>
    <property type="match status" value="1"/>
</dbReference>
<evidence type="ECO:0000259" key="7">
    <source>
        <dbReference type="SMART" id="SM01086"/>
    </source>
</evidence>
<evidence type="ECO:0000256" key="4">
    <source>
        <dbReference type="ARBA" id="ARBA00022840"/>
    </source>
</evidence>
<dbReference type="Pfam" id="PF02861">
    <property type="entry name" value="Clp_N"/>
    <property type="match status" value="1"/>
</dbReference>
<dbReference type="RefSeq" id="WP_064545478.1">
    <property type="nucleotide sequence ID" value="NZ_LXEQ01000044.1"/>
</dbReference>
<sequence>MGSYLKKVVERLSTEARGCLDAAISLAVSRTHHEVEVEHLLLVLITRKPAMIEQLCLIAGLQGDVLLEALQVSLSQQRSGNTRSPVLAESLVEHLEMSWLHASVCWQQTQLSVQALMGCLFVDAKRSQAHFAPVLQQALLCNSEKAEQFLHEACASSRTAAAAHADHNIDSALKKFTRNLTEQARNSTLDPALGRESEIRQIIDVLLRRRQNNPVLTGEPGVGKTALVEGLAQRIIEGTVPDALKNMEILSLDMGLLQAGASVKGEFEQRLQTLLREVKEYPSPVILFIDEAHTLIGAGGQAGQNDAANLLKPALARGEMRVVAATTWAEYKKYFEKDAALVRRFQVVKVAEPDEETAIAMLRSLKPALGKHHNVQILESALVAAVRLSSRYISGRQLPDKSISLLDTACARVAVSQCHAPKEIEDLNALLNNLIAERESLQKEGGKSPRLEWLDKREKEISLSLSQLQPVWQQQQELVAQINGTEDSAQIAVLRGQLAELHKDQALVYDCVDATCVADVIAGWTGIPLGRMMEKEQQQLGDLVARLEARVIGQPHALAEIAQQIRIGRANLSDPAKPTGVFMLAGPSGVGKTETALALAELLYGGEQSLITINMSEYQEAHSVSGLKGSPPGYVGYGQGGVLTEAVRRRPYSVVLLDEVEKAHPDVMEIFYQVFDKGFMDDAEGQQINFRNTLIILTSNLASDLVMEACLAGDADNKNLTRLIRPEFDRFFRPALMGRLRLIPYLPVVGETLAKIIRLKINKVCERFAHAGEGDCVLTYNEKVVEFVASRCQVAQSGAREIDAVLNSELLPLLTDRLLASEEKADVRLQLSVARGQLTLAKQPLSKRAAAKAQA</sequence>